<dbReference type="SUPFAM" id="SSF69318">
    <property type="entry name" value="Integrin alpha N-terminal domain"/>
    <property type="match status" value="1"/>
</dbReference>
<protein>
    <recommendedName>
        <fullName evidence="4">Lipoprotein</fullName>
    </recommendedName>
</protein>
<keyword evidence="1" id="KW-0732">Signal</keyword>
<dbReference type="PROSITE" id="PS51257">
    <property type="entry name" value="PROKAR_LIPOPROTEIN"/>
    <property type="match status" value="1"/>
</dbReference>
<organism evidence="2 3">
    <name type="scientific">Pseudomonas gingeri</name>
    <dbReference type="NCBI Taxonomy" id="117681"/>
    <lineage>
        <taxon>Bacteria</taxon>
        <taxon>Pseudomonadati</taxon>
        <taxon>Pseudomonadota</taxon>
        <taxon>Gammaproteobacteria</taxon>
        <taxon>Pseudomonadales</taxon>
        <taxon>Pseudomonadaceae</taxon>
        <taxon>Pseudomonas</taxon>
    </lineage>
</organism>
<dbReference type="EMBL" id="JACAPU010000016">
    <property type="protein sequence ID" value="NWB47914.1"/>
    <property type="molecule type" value="Genomic_DNA"/>
</dbReference>
<name>A0A7Y7WEL1_9PSED</name>
<proteinExistence type="predicted"/>
<feature type="signal peptide" evidence="1">
    <location>
        <begin position="1"/>
        <end position="23"/>
    </location>
</feature>
<accession>A0A7Y7WEL1</accession>
<evidence type="ECO:0000313" key="3">
    <source>
        <dbReference type="Proteomes" id="UP000582981"/>
    </source>
</evidence>
<dbReference type="Proteomes" id="UP000582981">
    <property type="component" value="Unassembled WGS sequence"/>
</dbReference>
<dbReference type="AlphaFoldDB" id="A0A7Y7WEL1"/>
<dbReference type="RefSeq" id="WP_177144468.1">
    <property type="nucleotide sequence ID" value="NZ_JACAPU010000016.1"/>
</dbReference>
<dbReference type="InterPro" id="IPR028994">
    <property type="entry name" value="Integrin_alpha_N"/>
</dbReference>
<evidence type="ECO:0000313" key="2">
    <source>
        <dbReference type="EMBL" id="NWB47914.1"/>
    </source>
</evidence>
<sequence length="214" mass="23647">MTAKQGCAFLVSFFTAWASCAMSAESHLEQAKAAYAKKFPDRVLDQRYVSFGDLNGDGIQDFVTFYGDADYNQRGVEDLQVVVFLGAKSGGFSFYEASSTVLGHERISHSVEVKNASLFLSRDGSNGCCSHWSEDYQFKMRDGDLRLIGVTIMTFSTDGTPDDYGSSRNLLTGEVVKWKRQGKSRVEVESIVPKQPLVQFGAFDDAVYSEAMSL</sequence>
<evidence type="ECO:0008006" key="4">
    <source>
        <dbReference type="Google" id="ProtNLM"/>
    </source>
</evidence>
<feature type="chain" id="PRO_5030898378" description="Lipoprotein" evidence="1">
    <location>
        <begin position="24"/>
        <end position="214"/>
    </location>
</feature>
<evidence type="ECO:0000256" key="1">
    <source>
        <dbReference type="SAM" id="SignalP"/>
    </source>
</evidence>
<comment type="caution">
    <text evidence="2">The sequence shown here is derived from an EMBL/GenBank/DDBJ whole genome shotgun (WGS) entry which is preliminary data.</text>
</comment>
<reference evidence="2 3" key="1">
    <citation type="submission" date="2020-04" db="EMBL/GenBank/DDBJ databases">
        <title>Molecular characterization of pseudomonads from Agaricus bisporus reveal novel blotch 2 pathogens in Western Europe.</title>
        <authorList>
            <person name="Taparia T."/>
            <person name="Krijger M."/>
            <person name="Haynes E."/>
            <person name="Elpinstone J.G."/>
            <person name="Noble R."/>
            <person name="Van Der Wolf J."/>
        </authorList>
    </citation>
    <scope>NUCLEOTIDE SEQUENCE [LARGE SCALE GENOMIC DNA]</scope>
    <source>
        <strain evidence="2 3">F1001</strain>
    </source>
</reference>
<gene>
    <name evidence="2" type="ORF">HX829_15595</name>
</gene>